<name>A0AAE1CT44_9GAST</name>
<sequence>MASILLQFPPPPRRSYVTVFEQDGLMREGPESLPISSPLNYPEINIQSEPENRATAHCENAEMAFLSYGQGPWKQAFKIWSEKGLLHMLATVLPLPTALSSVCKRTLQKLADLKELLYPNSSLSTTELLSKYTHVSNWTKSPVQALAWHPCIPKVAVALRDSSVRVFSLNNSLSPLLKHRLQRQVIDLAWQPLSSSVLAVACQSCVLIWHVEPTSLASRPSSSCVQILQFSGHNPVTSLVWTPSGDRLISASPLHASIIVWDVPKEQGIPLRSNTRGGVPLLACSPDGAKLFTGAMSPLFRIWETHRWTWEVWSGLSGCCKVACWSPDGSVLFFAMEEDSTLYAIKFREDFRGKKDAQSTAGTSVPLADLSQVSISCDSGPDIVTGGEIRSLAWDETGERLAVMFEPDAMGNNHVVAVFKVAVHPVLELLPSGFVKGRSGESVHHIAFAPNFRNGALLSVVWSSGRISYVPMHFIPAPRILHNYL</sequence>
<gene>
    <name evidence="2" type="ORF">RRG08_026845</name>
</gene>
<comment type="caution">
    <text evidence="2">The sequence shown here is derived from an EMBL/GenBank/DDBJ whole genome shotgun (WGS) entry which is preliminary data.</text>
</comment>
<dbReference type="GO" id="GO:0006913">
    <property type="term" value="P:nucleocytoplasmic transport"/>
    <property type="evidence" value="ECO:0007669"/>
    <property type="project" value="TreeGrafter"/>
</dbReference>
<dbReference type="InterPro" id="IPR015943">
    <property type="entry name" value="WD40/YVTN_repeat-like_dom_sf"/>
</dbReference>
<protein>
    <recommendedName>
        <fullName evidence="1">Aladin seven-bladed propeller domain-containing protein</fullName>
    </recommendedName>
</protein>
<feature type="domain" description="Aladin seven-bladed propeller" evidence="1">
    <location>
        <begin position="125"/>
        <end position="472"/>
    </location>
</feature>
<keyword evidence="3" id="KW-1185">Reference proteome</keyword>
<organism evidence="2 3">
    <name type="scientific">Elysia crispata</name>
    <name type="common">lettuce slug</name>
    <dbReference type="NCBI Taxonomy" id="231223"/>
    <lineage>
        <taxon>Eukaryota</taxon>
        <taxon>Metazoa</taxon>
        <taxon>Spiralia</taxon>
        <taxon>Lophotrochozoa</taxon>
        <taxon>Mollusca</taxon>
        <taxon>Gastropoda</taxon>
        <taxon>Heterobranchia</taxon>
        <taxon>Euthyneura</taxon>
        <taxon>Panpulmonata</taxon>
        <taxon>Sacoglossa</taxon>
        <taxon>Placobranchoidea</taxon>
        <taxon>Plakobranchidae</taxon>
        <taxon>Elysia</taxon>
    </lineage>
</organism>
<evidence type="ECO:0000259" key="1">
    <source>
        <dbReference type="Pfam" id="PF25460"/>
    </source>
</evidence>
<dbReference type="PANTHER" id="PTHR14494">
    <property type="entry name" value="ALADIN/ADRACALIN/AAAS"/>
    <property type="match status" value="1"/>
</dbReference>
<dbReference type="SUPFAM" id="SSF50978">
    <property type="entry name" value="WD40 repeat-like"/>
    <property type="match status" value="1"/>
</dbReference>
<dbReference type="Gene3D" id="2.130.10.10">
    <property type="entry name" value="YVTN repeat-like/Quinoprotein amine dehydrogenase"/>
    <property type="match status" value="2"/>
</dbReference>
<dbReference type="InterPro" id="IPR036322">
    <property type="entry name" value="WD40_repeat_dom_sf"/>
</dbReference>
<dbReference type="InterPro" id="IPR001680">
    <property type="entry name" value="WD40_rpt"/>
</dbReference>
<accession>A0AAE1CT44</accession>
<dbReference type="Proteomes" id="UP001283361">
    <property type="component" value="Unassembled WGS sequence"/>
</dbReference>
<dbReference type="Pfam" id="PF25460">
    <property type="entry name" value="Beta-prop_Aladin"/>
    <property type="match status" value="1"/>
</dbReference>
<dbReference type="SMART" id="SM00320">
    <property type="entry name" value="WD40"/>
    <property type="match status" value="4"/>
</dbReference>
<dbReference type="EMBL" id="JAWDGP010006885">
    <property type="protein sequence ID" value="KAK3733730.1"/>
    <property type="molecule type" value="Genomic_DNA"/>
</dbReference>
<dbReference type="GO" id="GO:0005643">
    <property type="term" value="C:nuclear pore"/>
    <property type="evidence" value="ECO:0007669"/>
    <property type="project" value="TreeGrafter"/>
</dbReference>
<reference evidence="2" key="1">
    <citation type="journal article" date="2023" name="G3 (Bethesda)">
        <title>A reference genome for the long-term kleptoplast-retaining sea slug Elysia crispata morphotype clarki.</title>
        <authorList>
            <person name="Eastman K.E."/>
            <person name="Pendleton A.L."/>
            <person name="Shaikh M.A."/>
            <person name="Suttiyut T."/>
            <person name="Ogas R."/>
            <person name="Tomko P."/>
            <person name="Gavelis G."/>
            <person name="Widhalm J.R."/>
            <person name="Wisecaver J.H."/>
        </authorList>
    </citation>
    <scope>NUCLEOTIDE SEQUENCE</scope>
    <source>
        <strain evidence="2">ECLA1</strain>
    </source>
</reference>
<evidence type="ECO:0000313" key="2">
    <source>
        <dbReference type="EMBL" id="KAK3733730.1"/>
    </source>
</evidence>
<proteinExistence type="predicted"/>
<dbReference type="InterPro" id="IPR045139">
    <property type="entry name" value="Aladin"/>
</dbReference>
<evidence type="ECO:0000313" key="3">
    <source>
        <dbReference type="Proteomes" id="UP001283361"/>
    </source>
</evidence>
<dbReference type="AlphaFoldDB" id="A0AAE1CT44"/>
<dbReference type="PANTHER" id="PTHR14494:SF0">
    <property type="entry name" value="ALADIN"/>
    <property type="match status" value="1"/>
</dbReference>
<dbReference type="InterPro" id="IPR057403">
    <property type="entry name" value="Beta-prop_Aladin"/>
</dbReference>